<gene>
    <name evidence="1" type="ORF">PXEA_LOCUS959</name>
</gene>
<sequence>MTAKGIPHYDRAARIILKDYVRGRLRYCHPPPGVSLDDYRLAGVLIDSSLLSLCKPGISPGTDISILPRRINSPSSSTIDVSTPSLVAESVTEVKSSPDHLACLAASLHIEVTDLCHLPNDKLHTLLISRHKVSKPLLGQEKGDLDEIDRSMSFGYGYKSKQFVTLRLSDSNEKERISTQMTDEVGVHLENDDNEGSYAPSTCSWETASTSASSNLVSGRTPVDFSVDDERPSRMFSNYKKLNNLHRPAKTCGGNPVNTIKKGKKKEKLRRVFAHLDIHENT</sequence>
<evidence type="ECO:0000313" key="2">
    <source>
        <dbReference type="Proteomes" id="UP000784294"/>
    </source>
</evidence>
<dbReference type="EMBL" id="CAAALY010001920">
    <property type="protein sequence ID" value="VEL07519.1"/>
    <property type="molecule type" value="Genomic_DNA"/>
</dbReference>
<accession>A0A3S4ZUI2</accession>
<proteinExistence type="predicted"/>
<evidence type="ECO:0000313" key="1">
    <source>
        <dbReference type="EMBL" id="VEL07519.1"/>
    </source>
</evidence>
<dbReference type="Proteomes" id="UP000784294">
    <property type="component" value="Unassembled WGS sequence"/>
</dbReference>
<name>A0A3S4ZUI2_9PLAT</name>
<dbReference type="AlphaFoldDB" id="A0A3S4ZUI2"/>
<dbReference type="OrthoDB" id="61815at2759"/>
<comment type="caution">
    <text evidence="1">The sequence shown here is derived from an EMBL/GenBank/DDBJ whole genome shotgun (WGS) entry which is preliminary data.</text>
</comment>
<keyword evidence="2" id="KW-1185">Reference proteome</keyword>
<protein>
    <submittedName>
        <fullName evidence="1">Uncharacterized protein</fullName>
    </submittedName>
</protein>
<reference evidence="1" key="1">
    <citation type="submission" date="2018-11" db="EMBL/GenBank/DDBJ databases">
        <authorList>
            <consortium name="Pathogen Informatics"/>
        </authorList>
    </citation>
    <scope>NUCLEOTIDE SEQUENCE</scope>
</reference>
<organism evidence="1 2">
    <name type="scientific">Protopolystoma xenopodis</name>
    <dbReference type="NCBI Taxonomy" id="117903"/>
    <lineage>
        <taxon>Eukaryota</taxon>
        <taxon>Metazoa</taxon>
        <taxon>Spiralia</taxon>
        <taxon>Lophotrochozoa</taxon>
        <taxon>Platyhelminthes</taxon>
        <taxon>Monogenea</taxon>
        <taxon>Polyopisthocotylea</taxon>
        <taxon>Polystomatidea</taxon>
        <taxon>Polystomatidae</taxon>
        <taxon>Protopolystoma</taxon>
    </lineage>
</organism>